<feature type="domain" description="Isochorismatase-like" evidence="2">
    <location>
        <begin position="3"/>
        <end position="152"/>
    </location>
</feature>
<keyword evidence="1 3" id="KW-0378">Hydrolase</keyword>
<name>A0AAN1VFJ1_9BORD</name>
<dbReference type="InterPro" id="IPR036380">
    <property type="entry name" value="Isochorismatase-like_sf"/>
</dbReference>
<dbReference type="RefSeq" id="WP_048940393.1">
    <property type="nucleotide sequence ID" value="NZ_CP012077.1"/>
</dbReference>
<sequence>MPAALLIIDVQEGLFRTDAPPADAPRVIARINALAARARAARAPVVFVQHESPSGTPLARGTPGWSLDRDLDVHPQDRIVRKTTPDSFQGTDLSHWLWQHAVDEVVICGYATEFCVDTTARRAAGLGLHVTLVSDGHTTCDRAHAKADAIRAHHNATLPAIRSFGVTIRAVPAEAVAFAAALAA</sequence>
<dbReference type="InterPro" id="IPR050272">
    <property type="entry name" value="Isochorismatase-like_hydrls"/>
</dbReference>
<evidence type="ECO:0000313" key="3">
    <source>
        <dbReference type="EMBL" id="AZW16961.1"/>
    </source>
</evidence>
<proteinExistence type="predicted"/>
<dbReference type="PANTHER" id="PTHR43540">
    <property type="entry name" value="PEROXYUREIDOACRYLATE/UREIDOACRYLATE AMIDOHYDROLASE-RELATED"/>
    <property type="match status" value="1"/>
</dbReference>
<dbReference type="Pfam" id="PF00857">
    <property type="entry name" value="Isochorismatase"/>
    <property type="match status" value="1"/>
</dbReference>
<evidence type="ECO:0000256" key="1">
    <source>
        <dbReference type="ARBA" id="ARBA00022801"/>
    </source>
</evidence>
<dbReference type="Proteomes" id="UP000282741">
    <property type="component" value="Chromosome"/>
</dbReference>
<evidence type="ECO:0000259" key="2">
    <source>
        <dbReference type="Pfam" id="PF00857"/>
    </source>
</evidence>
<evidence type="ECO:0000313" key="4">
    <source>
        <dbReference type="Proteomes" id="UP000282741"/>
    </source>
</evidence>
<reference evidence="4" key="1">
    <citation type="submission" date="2017-10" db="EMBL/GenBank/DDBJ databases">
        <title>Whole genome sequencing of various Bordetella species.</title>
        <authorList>
            <person name="Weigand M.R."/>
            <person name="Loparev V."/>
            <person name="Peng Y."/>
            <person name="Bowden K.E."/>
            <person name="Tondella M.L."/>
            <person name="Williams M.M."/>
        </authorList>
    </citation>
    <scope>NUCLEOTIDE SEQUENCE [LARGE SCALE GENOMIC DNA]</scope>
    <source>
        <strain evidence="4">H720</strain>
    </source>
</reference>
<dbReference type="AlphaFoldDB" id="A0AAN1VFJ1"/>
<protein>
    <submittedName>
        <fullName evidence="3">Cysteine hydrolase</fullName>
    </submittedName>
</protein>
<dbReference type="InterPro" id="IPR000868">
    <property type="entry name" value="Isochorismatase-like_dom"/>
</dbReference>
<dbReference type="Gene3D" id="3.40.50.850">
    <property type="entry name" value="Isochorismatase-like"/>
    <property type="match status" value="1"/>
</dbReference>
<organism evidence="3 4">
    <name type="scientific">Bordetella hinzii</name>
    <dbReference type="NCBI Taxonomy" id="103855"/>
    <lineage>
        <taxon>Bacteria</taxon>
        <taxon>Pseudomonadati</taxon>
        <taxon>Pseudomonadota</taxon>
        <taxon>Betaproteobacteria</taxon>
        <taxon>Burkholderiales</taxon>
        <taxon>Alcaligenaceae</taxon>
        <taxon>Bordetella</taxon>
    </lineage>
</organism>
<gene>
    <name evidence="3" type="ORF">CS347_09360</name>
</gene>
<dbReference type="EMBL" id="CP024172">
    <property type="protein sequence ID" value="AZW16961.1"/>
    <property type="molecule type" value="Genomic_DNA"/>
</dbReference>
<dbReference type="GO" id="GO:0016787">
    <property type="term" value="F:hydrolase activity"/>
    <property type="evidence" value="ECO:0007669"/>
    <property type="project" value="UniProtKB-KW"/>
</dbReference>
<accession>A0AAN1VFJ1</accession>
<dbReference type="SUPFAM" id="SSF52499">
    <property type="entry name" value="Isochorismatase-like hydrolases"/>
    <property type="match status" value="1"/>
</dbReference>